<reference evidence="1 2" key="1">
    <citation type="submission" date="2022-03" db="EMBL/GenBank/DDBJ databases">
        <title>Sinomonas sp. isolated from a soil.</title>
        <authorList>
            <person name="Han J."/>
            <person name="Kim D.-U."/>
        </authorList>
    </citation>
    <scope>NUCLEOTIDE SEQUENCE [LARGE SCALE GENOMIC DNA]</scope>
    <source>
        <strain evidence="1 2">5-5</strain>
    </source>
</reference>
<comment type="caution">
    <text evidence="1">The sequence shown here is derived from an EMBL/GenBank/DDBJ whole genome shotgun (WGS) entry which is preliminary data.</text>
</comment>
<accession>A0ABS9U8A8</accession>
<protein>
    <submittedName>
        <fullName evidence="1">Helix-turn-helix transcriptional regulator</fullName>
    </submittedName>
</protein>
<keyword evidence="2" id="KW-1185">Reference proteome</keyword>
<proteinExistence type="predicted"/>
<gene>
    <name evidence="1" type="ORF">L0M17_21615</name>
</gene>
<name>A0ABS9U8A8_9MICC</name>
<evidence type="ECO:0000313" key="1">
    <source>
        <dbReference type="EMBL" id="MCH6472525.1"/>
    </source>
</evidence>
<dbReference type="EMBL" id="JAKZBV010000002">
    <property type="protein sequence ID" value="MCH6472525.1"/>
    <property type="molecule type" value="Genomic_DNA"/>
</dbReference>
<organism evidence="1 2">
    <name type="scientific">Sinomonas terrae</name>
    <dbReference type="NCBI Taxonomy" id="2908838"/>
    <lineage>
        <taxon>Bacteria</taxon>
        <taxon>Bacillati</taxon>
        <taxon>Actinomycetota</taxon>
        <taxon>Actinomycetes</taxon>
        <taxon>Micrococcales</taxon>
        <taxon>Micrococcaceae</taxon>
        <taxon>Sinomonas</taxon>
    </lineage>
</organism>
<dbReference type="RefSeq" id="WP_241056694.1">
    <property type="nucleotide sequence ID" value="NZ_JAKZBV010000002.1"/>
</dbReference>
<dbReference type="Proteomes" id="UP001202922">
    <property type="component" value="Unassembled WGS sequence"/>
</dbReference>
<sequence length="211" mass="23523">MTLTKVQASMATGQSGSIRNYGEVDSTSARSISADWLRTDVDLLHSDMRSLHEQTRNLDLDDRSYKKATALDVPALLDELAFSRGMGWTDIASAAGVSVSAVRKWRKGGTATGDSRERLARIAALLDLLEEKGVAEPAQWMEMSLPLPPGYHIRPIDLYIKGHPDALLELVEQRQDAEQVLDTAMPGWREERSDFEVFLDVEGQRSLRRRG</sequence>
<evidence type="ECO:0000313" key="2">
    <source>
        <dbReference type="Proteomes" id="UP001202922"/>
    </source>
</evidence>